<dbReference type="EMBL" id="LXQA010044816">
    <property type="protein sequence ID" value="MCI00962.1"/>
    <property type="molecule type" value="Genomic_DNA"/>
</dbReference>
<comment type="caution">
    <text evidence="2">The sequence shown here is derived from an EMBL/GenBank/DDBJ whole genome shotgun (WGS) entry which is preliminary data.</text>
</comment>
<evidence type="ECO:0000313" key="2">
    <source>
        <dbReference type="EMBL" id="MCI00962.1"/>
    </source>
</evidence>
<keyword evidence="3" id="KW-1185">Reference proteome</keyword>
<evidence type="ECO:0000313" key="3">
    <source>
        <dbReference type="Proteomes" id="UP000265520"/>
    </source>
</evidence>
<dbReference type="AlphaFoldDB" id="A0A392NNH7"/>
<evidence type="ECO:0000256" key="1">
    <source>
        <dbReference type="SAM" id="MobiDB-lite"/>
    </source>
</evidence>
<feature type="compositionally biased region" description="Polar residues" evidence="1">
    <location>
        <begin position="20"/>
        <end position="30"/>
    </location>
</feature>
<proteinExistence type="predicted"/>
<accession>A0A392NNH7</accession>
<feature type="region of interest" description="Disordered" evidence="1">
    <location>
        <begin position="13"/>
        <end position="61"/>
    </location>
</feature>
<name>A0A392NNH7_9FABA</name>
<dbReference type="Proteomes" id="UP000265520">
    <property type="component" value="Unassembled WGS sequence"/>
</dbReference>
<feature type="compositionally biased region" description="Low complexity" evidence="1">
    <location>
        <begin position="32"/>
        <end position="49"/>
    </location>
</feature>
<organism evidence="2 3">
    <name type="scientific">Trifolium medium</name>
    <dbReference type="NCBI Taxonomy" id="97028"/>
    <lineage>
        <taxon>Eukaryota</taxon>
        <taxon>Viridiplantae</taxon>
        <taxon>Streptophyta</taxon>
        <taxon>Embryophyta</taxon>
        <taxon>Tracheophyta</taxon>
        <taxon>Spermatophyta</taxon>
        <taxon>Magnoliopsida</taxon>
        <taxon>eudicotyledons</taxon>
        <taxon>Gunneridae</taxon>
        <taxon>Pentapetalae</taxon>
        <taxon>rosids</taxon>
        <taxon>fabids</taxon>
        <taxon>Fabales</taxon>
        <taxon>Fabaceae</taxon>
        <taxon>Papilionoideae</taxon>
        <taxon>50 kb inversion clade</taxon>
        <taxon>NPAAA clade</taxon>
        <taxon>Hologalegina</taxon>
        <taxon>IRL clade</taxon>
        <taxon>Trifolieae</taxon>
        <taxon>Trifolium</taxon>
    </lineage>
</organism>
<sequence>MAEAANAAAAAAAQDHMGGSVNQGYNSYPTNAPVYASPPSSAAGHAPSADYGSVYGTNYGY</sequence>
<protein>
    <submittedName>
        <fullName evidence="2">Poly(RC)-binding-like protein</fullName>
    </submittedName>
</protein>
<reference evidence="2 3" key="1">
    <citation type="journal article" date="2018" name="Front. Plant Sci.">
        <title>Red Clover (Trifolium pratense) and Zigzag Clover (T. medium) - A Picture of Genomic Similarities and Differences.</title>
        <authorList>
            <person name="Dluhosova J."/>
            <person name="Istvanek J."/>
            <person name="Nedelnik J."/>
            <person name="Repkova J."/>
        </authorList>
    </citation>
    <scope>NUCLEOTIDE SEQUENCE [LARGE SCALE GENOMIC DNA]</scope>
    <source>
        <strain evidence="3">cv. 10/8</strain>
        <tissue evidence="2">Leaf</tissue>
    </source>
</reference>